<comment type="catalytic activity">
    <reaction evidence="3 4">
        <text>RX + glutathione = an S-substituted glutathione + a halide anion + H(+)</text>
        <dbReference type="Rhea" id="RHEA:16437"/>
        <dbReference type="ChEBI" id="CHEBI:15378"/>
        <dbReference type="ChEBI" id="CHEBI:16042"/>
        <dbReference type="ChEBI" id="CHEBI:17792"/>
        <dbReference type="ChEBI" id="CHEBI:57925"/>
        <dbReference type="ChEBI" id="CHEBI:90779"/>
        <dbReference type="EC" id="2.5.1.18"/>
    </reaction>
</comment>
<dbReference type="InterPro" id="IPR014440">
    <property type="entry name" value="HCCAis_GSTk"/>
</dbReference>
<dbReference type="Gene3D" id="3.40.30.10">
    <property type="entry name" value="Glutaredoxin"/>
    <property type="match status" value="1"/>
</dbReference>
<protein>
    <recommendedName>
        <fullName evidence="4">Glutathione S-transferase kappa</fullName>
        <ecNumber evidence="4">2.5.1.18</ecNumber>
    </recommendedName>
</protein>
<reference evidence="7" key="1">
    <citation type="submission" date="2022-01" db="EMBL/GenBank/DDBJ databases">
        <title>Genome Sequence Resource for Two Populations of Ditylenchus destructor, the Migratory Endoparasitic Phytonematode.</title>
        <authorList>
            <person name="Zhang H."/>
            <person name="Lin R."/>
            <person name="Xie B."/>
        </authorList>
    </citation>
    <scope>NUCLEOTIDE SEQUENCE</scope>
    <source>
        <strain evidence="7">BazhouSP</strain>
    </source>
</reference>
<comment type="similarity">
    <text evidence="1 4">Belongs to the GST superfamily. Kappa family.</text>
</comment>
<comment type="caution">
    <text evidence="7">The sequence shown here is derived from an EMBL/GenBank/DDBJ whole genome shotgun (WGS) entry which is preliminary data.</text>
</comment>
<dbReference type="FunFam" id="3.40.30.10:FF:000096">
    <property type="entry name" value="Glutathione S-transferase kappa"/>
    <property type="match status" value="1"/>
</dbReference>
<dbReference type="PIRSF" id="PIRSF006386">
    <property type="entry name" value="HCCAis_GSTk"/>
    <property type="match status" value="1"/>
</dbReference>
<keyword evidence="2 4" id="KW-0808">Transferase</keyword>
<evidence type="ECO:0000259" key="6">
    <source>
        <dbReference type="Pfam" id="PF01323"/>
    </source>
</evidence>
<dbReference type="PANTHER" id="PTHR42943">
    <property type="entry name" value="GLUTATHIONE S-TRANSFERASE KAPPA"/>
    <property type="match status" value="1"/>
</dbReference>
<feature type="domain" description="DSBA-like thioredoxin" evidence="6">
    <location>
        <begin position="6"/>
        <end position="203"/>
    </location>
</feature>
<evidence type="ECO:0000313" key="7">
    <source>
        <dbReference type="EMBL" id="KAI1719933.1"/>
    </source>
</evidence>
<accession>A0AAD4N8Q6</accession>
<dbReference type="InterPro" id="IPR036249">
    <property type="entry name" value="Thioredoxin-like_sf"/>
</dbReference>
<dbReference type="PANTHER" id="PTHR42943:SF2">
    <property type="entry name" value="GLUTATHIONE S-TRANSFERASE KAPPA 1"/>
    <property type="match status" value="1"/>
</dbReference>
<dbReference type="EC" id="2.5.1.18" evidence="4"/>
<evidence type="ECO:0000256" key="1">
    <source>
        <dbReference type="ARBA" id="ARBA00006494"/>
    </source>
</evidence>
<organism evidence="7 8">
    <name type="scientific">Ditylenchus destructor</name>
    <dbReference type="NCBI Taxonomy" id="166010"/>
    <lineage>
        <taxon>Eukaryota</taxon>
        <taxon>Metazoa</taxon>
        <taxon>Ecdysozoa</taxon>
        <taxon>Nematoda</taxon>
        <taxon>Chromadorea</taxon>
        <taxon>Rhabditida</taxon>
        <taxon>Tylenchina</taxon>
        <taxon>Tylenchomorpha</taxon>
        <taxon>Sphaerularioidea</taxon>
        <taxon>Anguinidae</taxon>
        <taxon>Anguininae</taxon>
        <taxon>Ditylenchus</taxon>
    </lineage>
</organism>
<evidence type="ECO:0000256" key="2">
    <source>
        <dbReference type="ARBA" id="ARBA00022679"/>
    </source>
</evidence>
<dbReference type="EMBL" id="JAKKPZ010000006">
    <property type="protein sequence ID" value="KAI1719933.1"/>
    <property type="molecule type" value="Genomic_DNA"/>
</dbReference>
<dbReference type="Pfam" id="PF01323">
    <property type="entry name" value="DSBA"/>
    <property type="match status" value="1"/>
</dbReference>
<keyword evidence="8" id="KW-1185">Reference proteome</keyword>
<dbReference type="GO" id="GO:0005777">
    <property type="term" value="C:peroxisome"/>
    <property type="evidence" value="ECO:0007669"/>
    <property type="project" value="TreeGrafter"/>
</dbReference>
<feature type="active site" description="Nucleophile" evidence="5">
    <location>
        <position position="14"/>
    </location>
</feature>
<dbReference type="GO" id="GO:0004602">
    <property type="term" value="F:glutathione peroxidase activity"/>
    <property type="evidence" value="ECO:0007669"/>
    <property type="project" value="TreeGrafter"/>
</dbReference>
<gene>
    <name evidence="7" type="ORF">DdX_05295</name>
</gene>
<dbReference type="GO" id="GO:0006749">
    <property type="term" value="P:glutathione metabolic process"/>
    <property type="evidence" value="ECO:0007669"/>
    <property type="project" value="TreeGrafter"/>
</dbReference>
<dbReference type="SUPFAM" id="SSF52833">
    <property type="entry name" value="Thioredoxin-like"/>
    <property type="match status" value="1"/>
</dbReference>
<proteinExistence type="inferred from homology"/>
<dbReference type="InterPro" id="IPR001853">
    <property type="entry name" value="DSBA-like_thioredoxin_dom"/>
</dbReference>
<evidence type="ECO:0000313" key="8">
    <source>
        <dbReference type="Proteomes" id="UP001201812"/>
    </source>
</evidence>
<evidence type="ECO:0000256" key="3">
    <source>
        <dbReference type="ARBA" id="ARBA00047960"/>
    </source>
</evidence>
<sequence length="222" mass="25614">MLKKSITLYYDVISPYTWIAFESLLRYEKILGANLKLVPAGLGFIMRETGNPPPAQVQKKGEYIERDWWLIGDYWGVPLRPPRDFNDLILKKGSLGAMRLLTALDMRQKELVVPVAREFWMRLWSREQTIHEPEDIVQVCKDLKIPNHDEIIQFAKDQQVKDRLKSTTDEAIKAGAFGMPWIVVKREGMEDVSIFGSDRLPLICHLLNSPFNGPMKESESKL</sequence>
<dbReference type="GO" id="GO:0004364">
    <property type="term" value="F:glutathione transferase activity"/>
    <property type="evidence" value="ECO:0007669"/>
    <property type="project" value="UniProtKB-UniRule"/>
</dbReference>
<evidence type="ECO:0000256" key="4">
    <source>
        <dbReference type="PIRNR" id="PIRNR006386"/>
    </source>
</evidence>
<evidence type="ECO:0000256" key="5">
    <source>
        <dbReference type="PIRSR" id="PIRSR006386-1"/>
    </source>
</evidence>
<dbReference type="InterPro" id="IPR051924">
    <property type="entry name" value="GST_Kappa/NadH"/>
</dbReference>
<dbReference type="Proteomes" id="UP001201812">
    <property type="component" value="Unassembled WGS sequence"/>
</dbReference>
<dbReference type="GO" id="GO:0005739">
    <property type="term" value="C:mitochondrion"/>
    <property type="evidence" value="ECO:0007669"/>
    <property type="project" value="TreeGrafter"/>
</dbReference>
<name>A0AAD4N8Q6_9BILA</name>
<dbReference type="AlphaFoldDB" id="A0AAD4N8Q6"/>